<evidence type="ECO:0000313" key="8">
    <source>
        <dbReference type="Proteomes" id="UP000505306"/>
    </source>
</evidence>
<evidence type="ECO:0000256" key="3">
    <source>
        <dbReference type="ARBA" id="ARBA00022807"/>
    </source>
</evidence>
<dbReference type="InterPro" id="IPR038765">
    <property type="entry name" value="Papain-like_cys_pep_sf"/>
</dbReference>
<feature type="active site" evidence="5">
    <location>
        <position position="56"/>
    </location>
</feature>
<proteinExistence type="inferred from homology"/>
<dbReference type="PROSITE" id="PS00139">
    <property type="entry name" value="THIOL_PROTEASE_CYS"/>
    <property type="match status" value="1"/>
</dbReference>
<keyword evidence="6" id="KW-0732">Signal</keyword>
<dbReference type="Pfam" id="PF03051">
    <property type="entry name" value="Peptidase_C1_2"/>
    <property type="match status" value="1"/>
</dbReference>
<dbReference type="GO" id="GO:0009636">
    <property type="term" value="P:response to toxic substance"/>
    <property type="evidence" value="ECO:0007669"/>
    <property type="project" value="TreeGrafter"/>
</dbReference>
<dbReference type="GO" id="GO:0005737">
    <property type="term" value="C:cytoplasm"/>
    <property type="evidence" value="ECO:0007669"/>
    <property type="project" value="TreeGrafter"/>
</dbReference>
<feature type="active site" evidence="5">
    <location>
        <position position="317"/>
    </location>
</feature>
<evidence type="ECO:0000256" key="1">
    <source>
        <dbReference type="ARBA" id="ARBA00022670"/>
    </source>
</evidence>
<protein>
    <recommendedName>
        <fullName evidence="4">Aminopeptidase</fullName>
    </recommendedName>
</protein>
<dbReference type="KEGG" id="mgel:G5B37_01195"/>
<keyword evidence="3 4" id="KW-0788">Thiol protease</keyword>
<keyword evidence="2 4" id="KW-0378">Hydrolase</keyword>
<organism evidence="7 8">
    <name type="scientific">Rasiella rasia</name>
    <dbReference type="NCBI Taxonomy" id="2744027"/>
    <lineage>
        <taxon>Bacteria</taxon>
        <taxon>Pseudomonadati</taxon>
        <taxon>Bacteroidota</taxon>
        <taxon>Flavobacteriia</taxon>
        <taxon>Flavobacteriales</taxon>
        <taxon>Flavobacteriaceae</taxon>
        <taxon>Rasiella</taxon>
    </lineage>
</organism>
<dbReference type="InterPro" id="IPR004134">
    <property type="entry name" value="Peptidase_C1B"/>
</dbReference>
<keyword evidence="1 4" id="KW-0645">Protease</keyword>
<feature type="active site" evidence="5">
    <location>
        <position position="338"/>
    </location>
</feature>
<dbReference type="PIRSF" id="PIRSF005700">
    <property type="entry name" value="PepC"/>
    <property type="match status" value="1"/>
</dbReference>
<evidence type="ECO:0000256" key="2">
    <source>
        <dbReference type="ARBA" id="ARBA00022801"/>
    </source>
</evidence>
<feature type="chain" id="PRO_5026148460" description="Aminopeptidase" evidence="6">
    <location>
        <begin position="31"/>
        <end position="384"/>
    </location>
</feature>
<dbReference type="EMBL" id="CP049057">
    <property type="protein sequence ID" value="QIE58229.1"/>
    <property type="molecule type" value="Genomic_DNA"/>
</dbReference>
<accession>A0A6G6GI55</accession>
<comment type="similarity">
    <text evidence="4">Belongs to the peptidase C1 family.</text>
</comment>
<dbReference type="GO" id="GO:0043418">
    <property type="term" value="P:homocysteine catabolic process"/>
    <property type="evidence" value="ECO:0007669"/>
    <property type="project" value="TreeGrafter"/>
</dbReference>
<reference evidence="7 8" key="1">
    <citation type="submission" date="2020-02" db="EMBL/GenBank/DDBJ databases">
        <title>Complete genome sequence of Flavobacteriaceae bacterium.</title>
        <authorList>
            <person name="Kim S.-J."/>
            <person name="Kim Y.-S."/>
            <person name="Kim K.-H."/>
        </authorList>
    </citation>
    <scope>NUCLEOTIDE SEQUENCE [LARGE SCALE GENOMIC DNA]</scope>
    <source>
        <strain evidence="7 8">RR4-40</strain>
    </source>
</reference>
<evidence type="ECO:0000256" key="5">
    <source>
        <dbReference type="PIRSR" id="PIRSR005700-1"/>
    </source>
</evidence>
<keyword evidence="4 7" id="KW-0031">Aminopeptidase</keyword>
<dbReference type="PANTHER" id="PTHR10363">
    <property type="entry name" value="BLEOMYCIN HYDROLASE"/>
    <property type="match status" value="1"/>
</dbReference>
<dbReference type="InterPro" id="IPR000169">
    <property type="entry name" value="Pept_cys_AS"/>
</dbReference>
<dbReference type="Proteomes" id="UP000505306">
    <property type="component" value="Chromosome"/>
</dbReference>
<dbReference type="PANTHER" id="PTHR10363:SF2">
    <property type="entry name" value="BLEOMYCIN HYDROLASE"/>
    <property type="match status" value="1"/>
</dbReference>
<sequence length="384" mass="43392">MKNSKIQYGLKHTIFTLLCVSLFSIITAEAQEPYAFTTQIDLEATPVISQGRTGTCWSFSSTSFLESEIIRLTGKKVDLSEMYTVRNTYPKKLENFVMRQGKSQFSEGGLAHDVLNSVRDYGLVPNDAYSGLFQSETSHNHAELVAVLKAMGETYIVNPARKLSKKWKPATEAVLDIYLGENLTKFTYEGTQYTPESFRDAMKIVPANYITVTSFQHAPFYSEFILNIPDNWSYGSFYNVPLDEMMATLDNALAKGFTVELDCDVSERTFSSKDGVAVIPMNPENNIKALQGVYPERKITQEYRQEEFENFTTTDDHLMHITGTLVDQNGTKYYKVKNSWGTDESRNANGGYVYFSEAYMRLKTISITIHKDAVPTATAKKLNL</sequence>
<gene>
    <name evidence="7" type="ORF">G5B37_01195</name>
</gene>
<evidence type="ECO:0000256" key="4">
    <source>
        <dbReference type="PIRNR" id="PIRNR005700"/>
    </source>
</evidence>
<evidence type="ECO:0000256" key="6">
    <source>
        <dbReference type="SAM" id="SignalP"/>
    </source>
</evidence>
<dbReference type="SUPFAM" id="SSF54001">
    <property type="entry name" value="Cysteine proteinases"/>
    <property type="match status" value="1"/>
</dbReference>
<name>A0A6G6GI55_9FLAO</name>
<feature type="signal peptide" evidence="6">
    <location>
        <begin position="1"/>
        <end position="30"/>
    </location>
</feature>
<dbReference type="RefSeq" id="WP_164678236.1">
    <property type="nucleotide sequence ID" value="NZ_CP049057.1"/>
</dbReference>
<evidence type="ECO:0000313" key="7">
    <source>
        <dbReference type="EMBL" id="QIE58229.1"/>
    </source>
</evidence>
<dbReference type="GO" id="GO:0070005">
    <property type="term" value="F:cysteine-type aminopeptidase activity"/>
    <property type="evidence" value="ECO:0007669"/>
    <property type="project" value="InterPro"/>
</dbReference>
<dbReference type="Gene3D" id="3.90.70.10">
    <property type="entry name" value="Cysteine proteinases"/>
    <property type="match status" value="1"/>
</dbReference>
<dbReference type="AlphaFoldDB" id="A0A6G6GI55"/>
<dbReference type="GO" id="GO:0006508">
    <property type="term" value="P:proteolysis"/>
    <property type="evidence" value="ECO:0007669"/>
    <property type="project" value="UniProtKB-KW"/>
</dbReference>
<keyword evidence="8" id="KW-1185">Reference proteome</keyword>